<keyword evidence="2" id="KW-0812">Transmembrane</keyword>
<evidence type="ECO:0000313" key="4">
    <source>
        <dbReference type="Proteomes" id="UP000196402"/>
    </source>
</evidence>
<gene>
    <name evidence="3" type="ORF">PVT01_110053100</name>
</gene>
<dbReference type="VEuPathDB" id="PlasmoDB:PVP01_1148300"/>
<proteinExistence type="predicted"/>
<feature type="region of interest" description="Disordered" evidence="1">
    <location>
        <begin position="526"/>
        <end position="552"/>
    </location>
</feature>
<dbReference type="VEuPathDB" id="PlasmoDB:PVW1_110054100"/>
<keyword evidence="2" id="KW-1133">Transmembrane helix</keyword>
<dbReference type="AlphaFoldDB" id="A0A1G4H0Q0"/>
<evidence type="ECO:0000256" key="2">
    <source>
        <dbReference type="SAM" id="Phobius"/>
    </source>
</evidence>
<protein>
    <submittedName>
        <fullName evidence="3">VIR protein</fullName>
    </submittedName>
</protein>
<dbReference type="Proteomes" id="UP000196402">
    <property type="component" value="Chromosome 11"/>
</dbReference>
<name>A0A1G4H0Q0_PLAVI</name>
<keyword evidence="2" id="KW-0472">Membrane</keyword>
<dbReference type="EMBL" id="LT615249">
    <property type="protein sequence ID" value="SCO68386.1"/>
    <property type="molecule type" value="Genomic_DNA"/>
</dbReference>
<dbReference type="VEuPathDB" id="PlasmoDB:PVX_124715"/>
<feature type="compositionally biased region" description="Basic residues" evidence="1">
    <location>
        <begin position="526"/>
        <end position="537"/>
    </location>
</feature>
<evidence type="ECO:0000313" key="3">
    <source>
        <dbReference type="EMBL" id="SCO68386.1"/>
    </source>
</evidence>
<dbReference type="InterPro" id="IPR008780">
    <property type="entry name" value="Plasmodium_Vir"/>
</dbReference>
<feature type="compositionally biased region" description="Polar residues" evidence="1">
    <location>
        <begin position="538"/>
        <end position="548"/>
    </location>
</feature>
<reference evidence="3 4" key="1">
    <citation type="submission" date="2016-07" db="EMBL/GenBank/DDBJ databases">
        <authorList>
            <consortium name="Pathogen Informatics"/>
        </authorList>
    </citation>
    <scope>NUCLEOTIDE SEQUENCE [LARGE SCALE GENOMIC DNA]</scope>
</reference>
<organism evidence="3 4">
    <name type="scientific">Plasmodium vivax</name>
    <name type="common">malaria parasite P. vivax</name>
    <dbReference type="NCBI Taxonomy" id="5855"/>
    <lineage>
        <taxon>Eukaryota</taxon>
        <taxon>Sar</taxon>
        <taxon>Alveolata</taxon>
        <taxon>Apicomplexa</taxon>
        <taxon>Aconoidasida</taxon>
        <taxon>Haemosporida</taxon>
        <taxon>Plasmodiidae</taxon>
        <taxon>Plasmodium</taxon>
        <taxon>Plasmodium (Plasmodium)</taxon>
    </lineage>
</organism>
<feature type="transmembrane region" description="Helical" evidence="2">
    <location>
        <begin position="496"/>
        <end position="519"/>
    </location>
</feature>
<accession>A0A1G4H0Q0</accession>
<evidence type="ECO:0000256" key="1">
    <source>
        <dbReference type="SAM" id="MobiDB-lite"/>
    </source>
</evidence>
<sequence>MTVRREEDNKYDIFDYIETYEKYKYKENIEVDLNDSFRSCDTPEWSSNRYNGKLNILCKNFINFYNELYPPGTGNKDKTSNKHAEYLNFWFSNKLRSINIHLNGDESIYSSLKIILNTIDTNNRIKDKINKIEEDDYTKFDILNNLYTSYIKLENTENSTPNVQDYVTLNAKKCIDNFTNAINLYHKKNDDNFYKVLQKFSVLYKISKYRLAFFKKIEVNPLPLLEKEIAQKKLEDACNLLENILKAFPEYQKYDEFNKQTNKKDICIKYCDKIIHLKKKNKNIETICTKLATNLDNLSSMTSISANHSERCSYMNYWTYNIIMHTLNSISKNKENIYLLNVINNLLFDINDKLPKEKKCYYYINNDLDKWKEEKDLHDYFKNYSDIDKIAPDNSKNTDYCDYIIYINSLYEKYVHSCCTYFFNNPYWNDCKAYFNCEEQYNPHNLYLKLNCQELSSDKFKTLKRVTTPVPIDYKVILLTKMSPFFQNINLISDPFYMFTFGTFSLLGIFLILFILYKFSPAGRRFSKKQPKNKQKITHNLNEPNRQTSPKKEVNYVNKSSKKERIRIAYQTT</sequence>
<dbReference type="Pfam" id="PF05795">
    <property type="entry name" value="Plasmodium_Vir"/>
    <property type="match status" value="2"/>
</dbReference>
<dbReference type="VEuPathDB" id="PlasmoDB:PVPAM_110053100"/>